<dbReference type="InterPro" id="IPR012854">
    <property type="entry name" value="Cu_amine_oxidase-like_N"/>
</dbReference>
<dbReference type="InterPro" id="IPR036582">
    <property type="entry name" value="Mao_N_sf"/>
</dbReference>
<sequence>MKNLISWKTHAKKWSGALLASTILLSPIGLPVSKANAASSQAVDSVQGTVNKQDAAKYRIVTLGDSITVGYEPNLTALPYGYVERLYEQGLLHGRTTVSNFGISGLKTGGLKTFVDAIQLGTKVESDAIQPNLSDPNAGKLGENTVQIRESIAASNLIVLTIGGNDVAQLLTLGATLTDQQLAESTSTLLTSYAENINQVIQNLYKINPAAEIIIADQYQPMPEIANATLYPKLVEVSKSFTATVDKLAGGFAAQGLKIKVAHVSEAFLGKEAQLTHMISDRDFHPNQTGYELIAKIFAETIWGSHTTLSAAGGQTINVIVNGKNLETPYTPVIKADRSFIAIQDIVQVFGAVTVWDAKTKTAAITYGDHKLTVQIGASHIHLDGAAIKLDTPAFLNKVGKEHKTYVPLAAIAQGFGLDVRYLEKLRTVFINA</sequence>
<name>A0A7W5GD28_9BACL</name>
<dbReference type="Proteomes" id="UP000518605">
    <property type="component" value="Unassembled WGS sequence"/>
</dbReference>
<dbReference type="Pfam" id="PF13472">
    <property type="entry name" value="Lipase_GDSL_2"/>
    <property type="match status" value="1"/>
</dbReference>
<gene>
    <name evidence="4" type="ORF">FHS16_005609</name>
</gene>
<feature type="domain" description="SGNH hydrolase-type esterase" evidence="3">
    <location>
        <begin position="63"/>
        <end position="293"/>
    </location>
</feature>
<dbReference type="InterPro" id="IPR036514">
    <property type="entry name" value="SGNH_hydro_sf"/>
</dbReference>
<proteinExistence type="predicted"/>
<evidence type="ECO:0000313" key="5">
    <source>
        <dbReference type="Proteomes" id="UP000518605"/>
    </source>
</evidence>
<dbReference type="Gene3D" id="3.30.457.10">
    <property type="entry name" value="Copper amine oxidase-like, N-terminal domain"/>
    <property type="match status" value="1"/>
</dbReference>
<organism evidence="4 5">
    <name type="scientific">Paenibacillus endophyticus</name>
    <dbReference type="NCBI Taxonomy" id="1294268"/>
    <lineage>
        <taxon>Bacteria</taxon>
        <taxon>Bacillati</taxon>
        <taxon>Bacillota</taxon>
        <taxon>Bacilli</taxon>
        <taxon>Bacillales</taxon>
        <taxon>Paenibacillaceae</taxon>
        <taxon>Paenibacillus</taxon>
    </lineage>
</organism>
<dbReference type="SUPFAM" id="SSF55383">
    <property type="entry name" value="Copper amine oxidase, domain N"/>
    <property type="match status" value="1"/>
</dbReference>
<evidence type="ECO:0000259" key="2">
    <source>
        <dbReference type="Pfam" id="PF07833"/>
    </source>
</evidence>
<dbReference type="Gene3D" id="3.40.50.1110">
    <property type="entry name" value="SGNH hydrolase"/>
    <property type="match status" value="1"/>
</dbReference>
<accession>A0A7W5GD28</accession>
<keyword evidence="5" id="KW-1185">Reference proteome</keyword>
<dbReference type="SUPFAM" id="SSF52266">
    <property type="entry name" value="SGNH hydrolase"/>
    <property type="match status" value="1"/>
</dbReference>
<feature type="signal peptide" evidence="1">
    <location>
        <begin position="1"/>
        <end position="37"/>
    </location>
</feature>
<dbReference type="EMBL" id="JACHXW010000025">
    <property type="protein sequence ID" value="MBB3155501.1"/>
    <property type="molecule type" value="Genomic_DNA"/>
</dbReference>
<protein>
    <submittedName>
        <fullName evidence="4">Lysophospholipase L1-like esterase</fullName>
    </submittedName>
</protein>
<reference evidence="4 5" key="1">
    <citation type="submission" date="2020-08" db="EMBL/GenBank/DDBJ databases">
        <title>Genomic Encyclopedia of Type Strains, Phase III (KMG-III): the genomes of soil and plant-associated and newly described type strains.</title>
        <authorList>
            <person name="Whitman W."/>
        </authorList>
    </citation>
    <scope>NUCLEOTIDE SEQUENCE [LARGE SCALE GENOMIC DNA]</scope>
    <source>
        <strain evidence="4 5">CECT 8234</strain>
    </source>
</reference>
<evidence type="ECO:0000313" key="4">
    <source>
        <dbReference type="EMBL" id="MBB3155501.1"/>
    </source>
</evidence>
<dbReference type="Pfam" id="PF07833">
    <property type="entry name" value="Cu_amine_oxidN1"/>
    <property type="match status" value="1"/>
</dbReference>
<comment type="caution">
    <text evidence="4">The sequence shown here is derived from an EMBL/GenBank/DDBJ whole genome shotgun (WGS) entry which is preliminary data.</text>
</comment>
<dbReference type="AlphaFoldDB" id="A0A7W5GD28"/>
<dbReference type="InterPro" id="IPR013830">
    <property type="entry name" value="SGNH_hydro"/>
</dbReference>
<dbReference type="RefSeq" id="WP_183570244.1">
    <property type="nucleotide sequence ID" value="NZ_CBCSLB010000024.1"/>
</dbReference>
<dbReference type="GO" id="GO:0004622">
    <property type="term" value="F:phosphatidylcholine lysophospholipase activity"/>
    <property type="evidence" value="ECO:0007669"/>
    <property type="project" value="TreeGrafter"/>
</dbReference>
<feature type="chain" id="PRO_5030938247" evidence="1">
    <location>
        <begin position="38"/>
        <end position="433"/>
    </location>
</feature>
<evidence type="ECO:0000259" key="3">
    <source>
        <dbReference type="Pfam" id="PF13472"/>
    </source>
</evidence>
<dbReference type="PANTHER" id="PTHR30383">
    <property type="entry name" value="THIOESTERASE 1/PROTEASE 1/LYSOPHOSPHOLIPASE L1"/>
    <property type="match status" value="1"/>
</dbReference>
<dbReference type="PANTHER" id="PTHR30383:SF5">
    <property type="entry name" value="SGNH HYDROLASE-TYPE ESTERASE DOMAIN-CONTAINING PROTEIN"/>
    <property type="match status" value="1"/>
</dbReference>
<dbReference type="InterPro" id="IPR051532">
    <property type="entry name" value="Ester_Hydrolysis_Enzymes"/>
</dbReference>
<keyword evidence="1" id="KW-0732">Signal</keyword>
<feature type="domain" description="Copper amine oxidase-like N-terminal" evidence="2">
    <location>
        <begin position="321"/>
        <end position="431"/>
    </location>
</feature>
<evidence type="ECO:0000256" key="1">
    <source>
        <dbReference type="SAM" id="SignalP"/>
    </source>
</evidence>